<dbReference type="PANTHER" id="PTHR38790:SF8">
    <property type="entry name" value="F-BOX DOMAIN-CONTAINING PROTEIN"/>
    <property type="match status" value="1"/>
</dbReference>
<dbReference type="Pfam" id="PF24864">
    <property type="entry name" value="DUF7730"/>
    <property type="match status" value="1"/>
</dbReference>
<evidence type="ECO:0000259" key="2">
    <source>
        <dbReference type="Pfam" id="PF24864"/>
    </source>
</evidence>
<evidence type="ECO:0000313" key="4">
    <source>
        <dbReference type="Proteomes" id="UP000237631"/>
    </source>
</evidence>
<dbReference type="AlphaFoldDB" id="A0A2S6CB41"/>
<organism evidence="3 4">
    <name type="scientific">Cercospora berteroae</name>
    <dbReference type="NCBI Taxonomy" id="357750"/>
    <lineage>
        <taxon>Eukaryota</taxon>
        <taxon>Fungi</taxon>
        <taxon>Dikarya</taxon>
        <taxon>Ascomycota</taxon>
        <taxon>Pezizomycotina</taxon>
        <taxon>Dothideomycetes</taxon>
        <taxon>Dothideomycetidae</taxon>
        <taxon>Mycosphaerellales</taxon>
        <taxon>Mycosphaerellaceae</taxon>
        <taxon>Cercospora</taxon>
    </lineage>
</organism>
<evidence type="ECO:0000313" key="3">
    <source>
        <dbReference type="EMBL" id="PPJ56935.1"/>
    </source>
</evidence>
<dbReference type="InterPro" id="IPR056632">
    <property type="entry name" value="DUF7730"/>
</dbReference>
<sequence>MGPVSPSTRDVDGSGAPSGPTPTKNAFESIADLCSNFRFVGLADCQTLAFRHRTIPHTPPIAGEEPVTIFSLPRELRDIIWDFATKDVEVHLRRRKLLSRNKNMEDPSSLLPSRSAHFSSRRKHNKKARPRATGSISTPSRISATSCGLLLTSKQVRLEAFSFYLRNSAFTFESPDAALDWVKSISSALRLASVVQIRLSAISDHDLDVKNRTNEYNGTAAYRADRLNGQAKELVAWALYMILTDKVELGLRFQLWRQRFEVVEPRSIGKRAYIQMVKWEQAGGAGGNVEA</sequence>
<feature type="compositionally biased region" description="Basic residues" evidence="1">
    <location>
        <begin position="119"/>
        <end position="130"/>
    </location>
</feature>
<feature type="region of interest" description="Disordered" evidence="1">
    <location>
        <begin position="103"/>
        <end position="139"/>
    </location>
</feature>
<dbReference type="EMBL" id="PNEN01000504">
    <property type="protein sequence ID" value="PPJ56935.1"/>
    <property type="molecule type" value="Genomic_DNA"/>
</dbReference>
<keyword evidence="4" id="KW-1185">Reference proteome</keyword>
<dbReference type="OrthoDB" id="3799620at2759"/>
<gene>
    <name evidence="3" type="ORF">CBER1_02240</name>
</gene>
<feature type="region of interest" description="Disordered" evidence="1">
    <location>
        <begin position="1"/>
        <end position="23"/>
    </location>
</feature>
<evidence type="ECO:0000256" key="1">
    <source>
        <dbReference type="SAM" id="MobiDB-lite"/>
    </source>
</evidence>
<reference evidence="4" key="1">
    <citation type="journal article" date="2017" name="bioRxiv">
        <title>Conservation of a gene cluster reveals novel cercosporin biosynthetic mechanisms and extends production to the genus Colletotrichum.</title>
        <authorList>
            <person name="de Jonge R."/>
            <person name="Ebert M.K."/>
            <person name="Huitt-Roehl C.R."/>
            <person name="Pal P."/>
            <person name="Suttle J.C."/>
            <person name="Spanner R.E."/>
            <person name="Neubauer J.D."/>
            <person name="Jurick W.M.II."/>
            <person name="Stott K.A."/>
            <person name="Secor G.A."/>
            <person name="Thomma B.P.H.J."/>
            <person name="Van de Peer Y."/>
            <person name="Townsend C.A."/>
            <person name="Bolton M.D."/>
        </authorList>
    </citation>
    <scope>NUCLEOTIDE SEQUENCE [LARGE SCALE GENOMIC DNA]</scope>
    <source>
        <strain evidence="4">CBS538.71</strain>
    </source>
</reference>
<proteinExistence type="predicted"/>
<accession>A0A2S6CB41</accession>
<dbReference type="Proteomes" id="UP000237631">
    <property type="component" value="Unassembled WGS sequence"/>
</dbReference>
<name>A0A2S6CB41_9PEZI</name>
<protein>
    <recommendedName>
        <fullName evidence="2">DUF7730 domain-containing protein</fullName>
    </recommendedName>
</protein>
<feature type="domain" description="DUF7730" evidence="2">
    <location>
        <begin position="69"/>
        <end position="225"/>
    </location>
</feature>
<dbReference type="PANTHER" id="PTHR38790">
    <property type="entry name" value="2EXR DOMAIN-CONTAINING PROTEIN-RELATED"/>
    <property type="match status" value="1"/>
</dbReference>
<comment type="caution">
    <text evidence="3">The sequence shown here is derived from an EMBL/GenBank/DDBJ whole genome shotgun (WGS) entry which is preliminary data.</text>
</comment>